<protein>
    <recommendedName>
        <fullName evidence="8">EamA domain-containing protein</fullName>
    </recommendedName>
</protein>
<keyword evidence="6 7" id="KW-0472">Membrane</keyword>
<evidence type="ECO:0000313" key="9">
    <source>
        <dbReference type="EMBL" id="BAH05739.1"/>
    </source>
</evidence>
<sequence>MKKEEVNNFMDYKRKSIMSSIALGLIALLWGTSYAIIKDILSDIRPFTLMSLRFGISTIFLCVIFPKKLRNIRKKDILHGSIIGIFLFLAFLNLVTGIFYTTASKQSFLVGSYVLIVPFLGWIIYKKPPNIYSVFGAVLAVFGIGLLTLNGSFYINKGDSISILCSLSFACHMIAIEYFNKDSDPIVSTIIQFLVTSILFIILTGIFESFTIYLSSKVLKSIAYLTIFTTVIPFVVQNIAQKYISSTSTALILTLESAFGGIFAVILLNEILSFQMLIGCVLIFTGIIIQTTRLAFLKKMKISCKN</sequence>
<organism evidence="9 10">
    <name type="scientific">Clostridium kluyveri (strain NBRC 12016)</name>
    <dbReference type="NCBI Taxonomy" id="583346"/>
    <lineage>
        <taxon>Bacteria</taxon>
        <taxon>Bacillati</taxon>
        <taxon>Bacillota</taxon>
        <taxon>Clostridia</taxon>
        <taxon>Eubacteriales</taxon>
        <taxon>Clostridiaceae</taxon>
        <taxon>Clostridium</taxon>
    </lineage>
</organism>
<feature type="transmembrane region" description="Helical" evidence="7">
    <location>
        <begin position="274"/>
        <end position="296"/>
    </location>
</feature>
<evidence type="ECO:0000256" key="6">
    <source>
        <dbReference type="ARBA" id="ARBA00023136"/>
    </source>
</evidence>
<feature type="transmembrane region" description="Helical" evidence="7">
    <location>
        <begin position="77"/>
        <end position="100"/>
    </location>
</feature>
<keyword evidence="4 7" id="KW-0812">Transmembrane</keyword>
<dbReference type="PANTHER" id="PTHR42920">
    <property type="entry name" value="OS03G0707200 PROTEIN-RELATED"/>
    <property type="match status" value="1"/>
</dbReference>
<dbReference type="InterPro" id="IPR000620">
    <property type="entry name" value="EamA_dom"/>
</dbReference>
<dbReference type="KEGG" id="ckr:CKR_0688"/>
<proteinExistence type="inferred from homology"/>
<gene>
    <name evidence="9" type="ordered locus">CKR_0688</name>
</gene>
<dbReference type="Pfam" id="PF00892">
    <property type="entry name" value="EamA"/>
    <property type="match status" value="2"/>
</dbReference>
<accession>B9DZR4</accession>
<evidence type="ECO:0000256" key="7">
    <source>
        <dbReference type="SAM" id="Phobius"/>
    </source>
</evidence>
<evidence type="ECO:0000313" key="10">
    <source>
        <dbReference type="Proteomes" id="UP000007969"/>
    </source>
</evidence>
<evidence type="ECO:0000259" key="8">
    <source>
        <dbReference type="Pfam" id="PF00892"/>
    </source>
</evidence>
<dbReference type="InterPro" id="IPR037185">
    <property type="entry name" value="EmrE-like"/>
</dbReference>
<feature type="transmembrane region" description="Helical" evidence="7">
    <location>
        <begin position="132"/>
        <end position="155"/>
    </location>
</feature>
<dbReference type="EMBL" id="AP009049">
    <property type="protein sequence ID" value="BAH05739.1"/>
    <property type="molecule type" value="Genomic_DNA"/>
</dbReference>
<feature type="transmembrane region" description="Helical" evidence="7">
    <location>
        <begin position="45"/>
        <end position="65"/>
    </location>
</feature>
<feature type="domain" description="EamA" evidence="8">
    <location>
        <begin position="157"/>
        <end position="289"/>
    </location>
</feature>
<dbReference type="PANTHER" id="PTHR42920:SF5">
    <property type="entry name" value="EAMA DOMAIN-CONTAINING PROTEIN"/>
    <property type="match status" value="1"/>
</dbReference>
<dbReference type="GO" id="GO:0005886">
    <property type="term" value="C:plasma membrane"/>
    <property type="evidence" value="ECO:0007669"/>
    <property type="project" value="UniProtKB-SubCell"/>
</dbReference>
<keyword evidence="5 7" id="KW-1133">Transmembrane helix</keyword>
<dbReference type="AlphaFoldDB" id="B9DZR4"/>
<reference evidence="10" key="1">
    <citation type="submission" date="2005-09" db="EMBL/GenBank/DDBJ databases">
        <title>Complete genome sequence of Clostridium kluyveri and comparative genomics of Clostridia species.</title>
        <authorList>
            <person name="Inui M."/>
            <person name="Nonaka H."/>
            <person name="Shinoda Y."/>
            <person name="Ikenaga Y."/>
            <person name="Abe M."/>
            <person name="Naito K."/>
            <person name="Vertes A.A."/>
            <person name="Yukawa H."/>
        </authorList>
    </citation>
    <scope>NUCLEOTIDE SEQUENCE [LARGE SCALE GENOMIC DNA]</scope>
    <source>
        <strain evidence="10">NBRC 12016</strain>
    </source>
</reference>
<feature type="transmembrane region" description="Helical" evidence="7">
    <location>
        <begin position="106"/>
        <end position="125"/>
    </location>
</feature>
<evidence type="ECO:0000256" key="3">
    <source>
        <dbReference type="ARBA" id="ARBA00022475"/>
    </source>
</evidence>
<feature type="transmembrane region" description="Helical" evidence="7">
    <location>
        <begin position="218"/>
        <end position="236"/>
    </location>
</feature>
<feature type="transmembrane region" description="Helical" evidence="7">
    <location>
        <begin position="161"/>
        <end position="179"/>
    </location>
</feature>
<evidence type="ECO:0000256" key="1">
    <source>
        <dbReference type="ARBA" id="ARBA00004651"/>
    </source>
</evidence>
<feature type="domain" description="EamA" evidence="8">
    <location>
        <begin position="24"/>
        <end position="148"/>
    </location>
</feature>
<feature type="transmembrane region" description="Helical" evidence="7">
    <location>
        <begin position="248"/>
        <end position="268"/>
    </location>
</feature>
<evidence type="ECO:0000256" key="2">
    <source>
        <dbReference type="ARBA" id="ARBA00007362"/>
    </source>
</evidence>
<keyword evidence="3" id="KW-1003">Cell membrane</keyword>
<evidence type="ECO:0000256" key="4">
    <source>
        <dbReference type="ARBA" id="ARBA00022692"/>
    </source>
</evidence>
<evidence type="ECO:0000256" key="5">
    <source>
        <dbReference type="ARBA" id="ARBA00022989"/>
    </source>
</evidence>
<comment type="similarity">
    <text evidence="2">Belongs to the EamA transporter family.</text>
</comment>
<dbReference type="SUPFAM" id="SSF103481">
    <property type="entry name" value="Multidrug resistance efflux transporter EmrE"/>
    <property type="match status" value="2"/>
</dbReference>
<feature type="transmembrane region" description="Helical" evidence="7">
    <location>
        <begin position="186"/>
        <end position="206"/>
    </location>
</feature>
<dbReference type="HOGENOM" id="CLU_033863_21_3_9"/>
<dbReference type="InterPro" id="IPR051258">
    <property type="entry name" value="Diverse_Substrate_Transporter"/>
</dbReference>
<name>B9DZR4_CLOK1</name>
<dbReference type="Proteomes" id="UP000007969">
    <property type="component" value="Chromosome"/>
</dbReference>
<comment type="subcellular location">
    <subcellularLocation>
        <location evidence="1">Cell membrane</location>
        <topology evidence="1">Multi-pass membrane protein</topology>
    </subcellularLocation>
</comment>